<accession>A0ABR0AUX5</accession>
<evidence type="ECO:0000313" key="1">
    <source>
        <dbReference type="EMBL" id="KAK4028859.1"/>
    </source>
</evidence>
<evidence type="ECO:0000313" key="2">
    <source>
        <dbReference type="Proteomes" id="UP001234178"/>
    </source>
</evidence>
<dbReference type="Proteomes" id="UP001234178">
    <property type="component" value="Unassembled WGS sequence"/>
</dbReference>
<name>A0ABR0AUX5_9CRUS</name>
<comment type="caution">
    <text evidence="1">The sequence shown here is derived from an EMBL/GenBank/DDBJ whole genome shotgun (WGS) entry which is preliminary data.</text>
</comment>
<reference evidence="1 2" key="1">
    <citation type="journal article" date="2023" name="Nucleic Acids Res.">
        <title>The hologenome of Daphnia magna reveals possible DNA methylation and microbiome-mediated evolution of the host genome.</title>
        <authorList>
            <person name="Chaturvedi A."/>
            <person name="Li X."/>
            <person name="Dhandapani V."/>
            <person name="Marshall H."/>
            <person name="Kissane S."/>
            <person name="Cuenca-Cambronero M."/>
            <person name="Asole G."/>
            <person name="Calvet F."/>
            <person name="Ruiz-Romero M."/>
            <person name="Marangio P."/>
            <person name="Guigo R."/>
            <person name="Rago D."/>
            <person name="Mirbahai L."/>
            <person name="Eastwood N."/>
            <person name="Colbourne J.K."/>
            <person name="Zhou J."/>
            <person name="Mallon E."/>
            <person name="Orsini L."/>
        </authorList>
    </citation>
    <scope>NUCLEOTIDE SEQUENCE [LARGE SCALE GENOMIC DNA]</scope>
    <source>
        <strain evidence="1">LRV0_1</strain>
    </source>
</reference>
<gene>
    <name evidence="1" type="ORF">OUZ56_021878</name>
</gene>
<protein>
    <submittedName>
        <fullName evidence="1">Uncharacterized protein</fullName>
    </submittedName>
</protein>
<sequence length="85" mass="9275">MSDQFYGISFFQKSPSYQRRITTHGSRGQLCSINSFIPAQAVTNSGVVIVTTVIPYGTMEAFDVIRGETSCENELKSTMISGISS</sequence>
<organism evidence="1 2">
    <name type="scientific">Daphnia magna</name>
    <dbReference type="NCBI Taxonomy" id="35525"/>
    <lineage>
        <taxon>Eukaryota</taxon>
        <taxon>Metazoa</taxon>
        <taxon>Ecdysozoa</taxon>
        <taxon>Arthropoda</taxon>
        <taxon>Crustacea</taxon>
        <taxon>Branchiopoda</taxon>
        <taxon>Diplostraca</taxon>
        <taxon>Cladocera</taxon>
        <taxon>Anomopoda</taxon>
        <taxon>Daphniidae</taxon>
        <taxon>Daphnia</taxon>
    </lineage>
</organism>
<keyword evidence="2" id="KW-1185">Reference proteome</keyword>
<proteinExistence type="predicted"/>
<dbReference type="EMBL" id="JAOYFB010000039">
    <property type="protein sequence ID" value="KAK4028859.1"/>
    <property type="molecule type" value="Genomic_DNA"/>
</dbReference>